<dbReference type="Proteomes" id="UP000808038">
    <property type="component" value="Unassembled WGS sequence"/>
</dbReference>
<proteinExistence type="predicted"/>
<evidence type="ECO:0000256" key="1">
    <source>
        <dbReference type="SAM" id="Phobius"/>
    </source>
</evidence>
<dbReference type="GeneID" id="57978506"/>
<keyword evidence="1" id="KW-0812">Transmembrane</keyword>
<comment type="caution">
    <text evidence="3">The sequence shown here is derived from an EMBL/GenBank/DDBJ whole genome shotgun (WGS) entry which is preliminary data.</text>
</comment>
<keyword evidence="1" id="KW-0472">Membrane</keyword>
<keyword evidence="4" id="KW-1185">Reference proteome</keyword>
<dbReference type="AlphaFoldDB" id="A0A4Z0RK98"/>
<protein>
    <submittedName>
        <fullName evidence="3">Uncharacterized protein</fullName>
    </submittedName>
</protein>
<keyword evidence="1" id="KW-1133">Transmembrane helix</keyword>
<reference evidence="3" key="1">
    <citation type="submission" date="2020-02" db="EMBL/GenBank/DDBJ databases">
        <authorList>
            <person name="Fontana A."/>
            <person name="Patrone V."/>
            <person name="Morelli L."/>
        </authorList>
    </citation>
    <scope>NUCLEOTIDE SEQUENCE</scope>
    <source>
        <strain evidence="2">CCUG 30943</strain>
        <strain evidence="3">CCUG 43002</strain>
    </source>
</reference>
<evidence type="ECO:0000313" key="2">
    <source>
        <dbReference type="EMBL" id="MBJ7631583.1"/>
    </source>
</evidence>
<dbReference type="EMBL" id="JAAOCP010000001">
    <property type="protein sequence ID" value="MBJ7638006.1"/>
    <property type="molecule type" value="Genomic_DNA"/>
</dbReference>
<feature type="transmembrane region" description="Helical" evidence="1">
    <location>
        <begin position="12"/>
        <end position="33"/>
    </location>
</feature>
<dbReference type="EMBL" id="JAAOCX010000001">
    <property type="protein sequence ID" value="MBJ7631583.1"/>
    <property type="molecule type" value="Genomic_DNA"/>
</dbReference>
<evidence type="ECO:0000313" key="4">
    <source>
        <dbReference type="Proteomes" id="UP000728106"/>
    </source>
</evidence>
<accession>A0A4Z0RK98</accession>
<reference evidence="3 4" key="2">
    <citation type="journal article" date="2021" name="Int. J. Food Microbiol.">
        <title>Safety demonstration of a microbial species for use in the food chain: Weissella confusa.</title>
        <authorList>
            <person name="Bourdichon F."/>
            <person name="Patrone V."/>
            <person name="Fontana A."/>
            <person name="Milani G."/>
            <person name="Morelli L."/>
        </authorList>
    </citation>
    <scope>NUCLEOTIDE SEQUENCE [LARGE SCALE GENOMIC DNA]</scope>
    <source>
        <strain evidence="2">CCUG 30943</strain>
        <strain evidence="3 4">CCUG 43002</strain>
    </source>
</reference>
<dbReference type="Proteomes" id="UP000728106">
    <property type="component" value="Unassembled WGS sequence"/>
</dbReference>
<gene>
    <name evidence="3" type="ORF">HAU20_01035</name>
    <name evidence="2" type="ORF">HAU43_00440</name>
</gene>
<sequence>MLIRKGALLSEALVSLLLATMTTWLIVTTMQYFNRIQVAEEACMKEARRQYYEEQKRWLNDEASP</sequence>
<organism evidence="3 4">
    <name type="scientific">Weissella confusa</name>
    <name type="common">Lactobacillus confusus</name>
    <dbReference type="NCBI Taxonomy" id="1583"/>
    <lineage>
        <taxon>Bacteria</taxon>
        <taxon>Bacillati</taxon>
        <taxon>Bacillota</taxon>
        <taxon>Bacilli</taxon>
        <taxon>Lactobacillales</taxon>
        <taxon>Lactobacillaceae</taxon>
        <taxon>Weissella</taxon>
    </lineage>
</organism>
<evidence type="ECO:0000313" key="3">
    <source>
        <dbReference type="EMBL" id="MBJ7638006.1"/>
    </source>
</evidence>
<dbReference type="RefSeq" id="WP_135387815.1">
    <property type="nucleotide sequence ID" value="NZ_ALXH01000005.1"/>
</dbReference>
<name>A0A4Z0RK98_WEICO</name>